<feature type="region of interest" description="Disordered" evidence="1">
    <location>
        <begin position="87"/>
        <end position="109"/>
    </location>
</feature>
<proteinExistence type="predicted"/>
<organism evidence="2">
    <name type="scientific">Siphoviridae sp. ct0d96</name>
    <dbReference type="NCBI Taxonomy" id="2826268"/>
    <lineage>
        <taxon>Viruses</taxon>
        <taxon>Duplodnaviria</taxon>
        <taxon>Heunggongvirae</taxon>
        <taxon>Uroviricota</taxon>
        <taxon>Caudoviricetes</taxon>
    </lineage>
</organism>
<reference evidence="2" key="1">
    <citation type="journal article" date="2021" name="Proc. Natl. Acad. Sci. U.S.A.">
        <title>A Catalog of Tens of Thousands of Viruses from Human Metagenomes Reveals Hidden Associations with Chronic Diseases.</title>
        <authorList>
            <person name="Tisza M.J."/>
            <person name="Buck C.B."/>
        </authorList>
    </citation>
    <scope>NUCLEOTIDE SEQUENCE</scope>
    <source>
        <strain evidence="2">Ct0d96</strain>
    </source>
</reference>
<accession>A0A8S5M4F4</accession>
<sequence length="153" mass="17970">MEELRSTIEDSWDESCHMVFGLDEFLPCKVTRFKRFLKLIDEAEFHSRPRLFEQLSEHLTRREAEYAELWRIASKRCVDYQTEANEAKRMAETGRHPSGAALSPEERKRAKASAKELSASYKKTLRCVKQTKANKELCGKNLDLLREEGKRWM</sequence>
<protein>
    <submittedName>
        <fullName evidence="2">Uncharacterized protein</fullName>
    </submittedName>
</protein>
<name>A0A8S5M4F4_9CAUD</name>
<dbReference type="EMBL" id="BK014817">
    <property type="protein sequence ID" value="DAD77100.1"/>
    <property type="molecule type" value="Genomic_DNA"/>
</dbReference>
<evidence type="ECO:0000256" key="1">
    <source>
        <dbReference type="SAM" id="MobiDB-lite"/>
    </source>
</evidence>
<evidence type="ECO:0000313" key="2">
    <source>
        <dbReference type="EMBL" id="DAD77100.1"/>
    </source>
</evidence>